<keyword evidence="6" id="KW-1133">Transmembrane helix</keyword>
<dbReference type="Pfam" id="PF00015">
    <property type="entry name" value="MCPsignal"/>
    <property type="match status" value="1"/>
</dbReference>
<evidence type="ECO:0000256" key="1">
    <source>
        <dbReference type="ARBA" id="ARBA00004370"/>
    </source>
</evidence>
<keyword evidence="2" id="KW-0145">Chemotaxis</keyword>
<dbReference type="PANTHER" id="PTHR43531:SF11">
    <property type="entry name" value="METHYL-ACCEPTING CHEMOTAXIS PROTEIN 3"/>
    <property type="match status" value="1"/>
</dbReference>
<feature type="domain" description="HAMP" evidence="8">
    <location>
        <begin position="208"/>
        <end position="260"/>
    </location>
</feature>
<protein>
    <submittedName>
        <fullName evidence="9">Dipeptide chemoreceptor protein</fullName>
    </submittedName>
</protein>
<dbReference type="FunFam" id="1.10.287.950:FF:000001">
    <property type="entry name" value="Methyl-accepting chemotaxis sensory transducer"/>
    <property type="match status" value="1"/>
</dbReference>
<evidence type="ECO:0000259" key="8">
    <source>
        <dbReference type="PROSITE" id="PS50885"/>
    </source>
</evidence>
<organism evidence="9 10">
    <name type="scientific">Brevundimonas vesicularis</name>
    <name type="common">Pseudomonas vesicularis</name>
    <dbReference type="NCBI Taxonomy" id="41276"/>
    <lineage>
        <taxon>Bacteria</taxon>
        <taxon>Pseudomonadati</taxon>
        <taxon>Pseudomonadota</taxon>
        <taxon>Alphaproteobacteria</taxon>
        <taxon>Caulobacterales</taxon>
        <taxon>Caulobacteraceae</taxon>
        <taxon>Brevundimonas</taxon>
    </lineage>
</organism>
<dbReference type="Proteomes" id="UP000251186">
    <property type="component" value="Unassembled WGS sequence"/>
</dbReference>
<feature type="domain" description="HAMP" evidence="8">
    <location>
        <begin position="284"/>
        <end position="336"/>
    </location>
</feature>
<dbReference type="GO" id="GO:0016020">
    <property type="term" value="C:membrane"/>
    <property type="evidence" value="ECO:0007669"/>
    <property type="project" value="UniProtKB-SubCell"/>
</dbReference>
<keyword evidence="6" id="KW-0812">Transmembrane</keyword>
<dbReference type="SUPFAM" id="SSF58104">
    <property type="entry name" value="Methyl-accepting chemotaxis protein (MCP) signaling domain"/>
    <property type="match status" value="1"/>
</dbReference>
<evidence type="ECO:0000256" key="2">
    <source>
        <dbReference type="ARBA" id="ARBA00022500"/>
    </source>
</evidence>
<dbReference type="SMART" id="SM00304">
    <property type="entry name" value="HAMP"/>
    <property type="match status" value="2"/>
</dbReference>
<dbReference type="GO" id="GO:0006935">
    <property type="term" value="P:chemotaxis"/>
    <property type="evidence" value="ECO:0007669"/>
    <property type="project" value="UniProtKB-KW"/>
</dbReference>
<keyword evidence="9" id="KW-0675">Receptor</keyword>
<dbReference type="InterPro" id="IPR007891">
    <property type="entry name" value="CHASE3"/>
</dbReference>
<dbReference type="SMART" id="SM00283">
    <property type="entry name" value="MA"/>
    <property type="match status" value="1"/>
</dbReference>
<evidence type="ECO:0000313" key="10">
    <source>
        <dbReference type="Proteomes" id="UP000251186"/>
    </source>
</evidence>
<evidence type="ECO:0000256" key="5">
    <source>
        <dbReference type="SAM" id="MobiDB-lite"/>
    </source>
</evidence>
<dbReference type="PROSITE" id="PS50885">
    <property type="entry name" value="HAMP"/>
    <property type="match status" value="2"/>
</dbReference>
<feature type="compositionally biased region" description="Low complexity" evidence="5">
    <location>
        <begin position="589"/>
        <end position="598"/>
    </location>
</feature>
<accession>A0A2X1B7M9</accession>
<dbReference type="Pfam" id="PF05227">
    <property type="entry name" value="CHASE3"/>
    <property type="match status" value="1"/>
</dbReference>
<name>A0A2X1B7M9_BREVE</name>
<evidence type="ECO:0000256" key="4">
    <source>
        <dbReference type="PROSITE-ProRule" id="PRU00284"/>
    </source>
</evidence>
<dbReference type="CDD" id="cd06225">
    <property type="entry name" value="HAMP"/>
    <property type="match status" value="1"/>
</dbReference>
<evidence type="ECO:0000259" key="7">
    <source>
        <dbReference type="PROSITE" id="PS50111"/>
    </source>
</evidence>
<evidence type="ECO:0000313" key="9">
    <source>
        <dbReference type="EMBL" id="SPU52029.1"/>
    </source>
</evidence>
<dbReference type="EMBL" id="UAQP01000005">
    <property type="protein sequence ID" value="SPU52029.1"/>
    <property type="molecule type" value="Genomic_DNA"/>
</dbReference>
<dbReference type="Gene3D" id="6.10.340.10">
    <property type="match status" value="1"/>
</dbReference>
<evidence type="ECO:0000256" key="6">
    <source>
        <dbReference type="SAM" id="Phobius"/>
    </source>
</evidence>
<keyword evidence="6" id="KW-0472">Membrane</keyword>
<dbReference type="InterPro" id="IPR004089">
    <property type="entry name" value="MCPsignal_dom"/>
</dbReference>
<feature type="domain" description="Methyl-accepting transducer" evidence="7">
    <location>
        <begin position="341"/>
        <end position="570"/>
    </location>
</feature>
<dbReference type="SUPFAM" id="SSF158472">
    <property type="entry name" value="HAMP domain-like"/>
    <property type="match status" value="1"/>
</dbReference>
<feature type="region of interest" description="Disordered" evidence="5">
    <location>
        <begin position="589"/>
        <end position="610"/>
    </location>
</feature>
<dbReference type="RefSeq" id="WP_112861511.1">
    <property type="nucleotide sequence ID" value="NZ_UAQP01000005.1"/>
</dbReference>
<keyword evidence="4" id="KW-0807">Transducer</keyword>
<dbReference type="GO" id="GO:0007165">
    <property type="term" value="P:signal transduction"/>
    <property type="evidence" value="ECO:0007669"/>
    <property type="project" value="UniProtKB-KW"/>
</dbReference>
<dbReference type="AlphaFoldDB" id="A0A2X1B7M9"/>
<sequence length="634" mass="67623">MMSKMRIPKKLRLSFILICVSAAIMMAVFFATIMMIRSSIESNNLSRTIEAQAMSLETAILRQNSQFRGFLVTGDETYLKSYYEGRDEFDKVVVELKGQLGDAEKQALLEKSRLATLAWRADWGDRMIAEVRAGKREQAQQEVRDAGKKVLVSEAVLPLRDLREAEAAVTEKNLERQQTAIVTAIIALIVGGIALITIAIVLSAMLSRMIARPITVLTQAMGQLAKGDNDIVVDASHADELGDMARAVLVFRDTALAKADAERAKAAADLAKDAAEREKVVADAAQRHVVEELDTALEALAAGDLTHTIRTPFAPEYERLRTAFNVAVQGLEESLASVAGSAQSVRLGATQICSASETLSLRTEQQASSLQQTTTATNHVTDMVGDAARSAANARNAITLANGDAADGRAIVEEAIVAMDAIKAGSQEIGEIINMIDAIALQTNLLALNAGVEAARAGEAGRGFAVVAGEVRELAKRTVDAAKDIKQLISRSSDEVKVGVDRVGETSEMLARVVSKIGDAHTLIVDIAHGAQVQSENLKQVNSAVGSMDRMTQQNAAMAEEATAAARILATEADELATLVSRFRLNTTTSASPSAAPAPRRDTVSAPRPAPKVIRAVGALALSSEAADDDWNEF</sequence>
<feature type="transmembrane region" description="Helical" evidence="6">
    <location>
        <begin position="180"/>
        <end position="202"/>
    </location>
</feature>
<comment type="similarity">
    <text evidence="3">Belongs to the methyl-accepting chemotaxis (MCP) protein family.</text>
</comment>
<comment type="subcellular location">
    <subcellularLocation>
        <location evidence="1">Membrane</location>
    </subcellularLocation>
</comment>
<dbReference type="Gene3D" id="1.10.287.950">
    <property type="entry name" value="Methyl-accepting chemotaxis protein"/>
    <property type="match status" value="1"/>
</dbReference>
<proteinExistence type="inferred from homology"/>
<dbReference type="PROSITE" id="PS50111">
    <property type="entry name" value="CHEMOTAXIS_TRANSDUC_2"/>
    <property type="match status" value="1"/>
</dbReference>
<evidence type="ECO:0000256" key="3">
    <source>
        <dbReference type="ARBA" id="ARBA00029447"/>
    </source>
</evidence>
<reference evidence="9 10" key="1">
    <citation type="submission" date="2018-06" db="EMBL/GenBank/DDBJ databases">
        <authorList>
            <consortium name="Pathogen Informatics"/>
            <person name="Doyle S."/>
        </authorList>
    </citation>
    <scope>NUCLEOTIDE SEQUENCE [LARGE SCALE GENOMIC DNA]</scope>
    <source>
        <strain evidence="9 10">NCTC11166</strain>
    </source>
</reference>
<dbReference type="InterPro" id="IPR051310">
    <property type="entry name" value="MCP_chemotaxis"/>
</dbReference>
<dbReference type="PANTHER" id="PTHR43531">
    <property type="entry name" value="PROTEIN ICFG"/>
    <property type="match status" value="1"/>
</dbReference>
<dbReference type="InterPro" id="IPR003660">
    <property type="entry name" value="HAMP_dom"/>
</dbReference>
<dbReference type="Pfam" id="PF00672">
    <property type="entry name" value="HAMP"/>
    <property type="match status" value="1"/>
</dbReference>
<gene>
    <name evidence="9" type="primary">tap</name>
    <name evidence="9" type="ORF">NCTC11166_00346</name>
</gene>